<dbReference type="VEuPathDB" id="FungiDB:AJ78_01904"/>
<keyword evidence="3" id="KW-1185">Reference proteome</keyword>
<feature type="compositionally biased region" description="Low complexity" evidence="1">
    <location>
        <begin position="506"/>
        <end position="546"/>
    </location>
</feature>
<dbReference type="EMBL" id="LGRN01000047">
    <property type="protein sequence ID" value="OJD18074.1"/>
    <property type="molecule type" value="Genomic_DNA"/>
</dbReference>
<feature type="region of interest" description="Disordered" evidence="1">
    <location>
        <begin position="21"/>
        <end position="127"/>
    </location>
</feature>
<feature type="compositionally biased region" description="Polar residues" evidence="1">
    <location>
        <begin position="83"/>
        <end position="94"/>
    </location>
</feature>
<feature type="region of interest" description="Disordered" evidence="1">
    <location>
        <begin position="443"/>
        <end position="462"/>
    </location>
</feature>
<reference evidence="2 3" key="1">
    <citation type="submission" date="2015-07" db="EMBL/GenBank/DDBJ databases">
        <title>Emmonsia species relationships and genome sequence.</title>
        <authorList>
            <consortium name="The Broad Institute Genomics Platform"/>
            <person name="Cuomo C.A."/>
            <person name="Munoz J.F."/>
            <person name="Imamovic A."/>
            <person name="Priest M.E."/>
            <person name="Young S."/>
            <person name="Clay O.K."/>
            <person name="McEwen J.G."/>
        </authorList>
    </citation>
    <scope>NUCLEOTIDE SEQUENCE [LARGE SCALE GENOMIC DNA]</scope>
    <source>
        <strain evidence="2 3">UAMH 9510</strain>
    </source>
</reference>
<feature type="region of interest" description="Disordered" evidence="1">
    <location>
        <begin position="604"/>
        <end position="658"/>
    </location>
</feature>
<feature type="compositionally biased region" description="Basic and acidic residues" evidence="1">
    <location>
        <begin position="610"/>
        <end position="658"/>
    </location>
</feature>
<comment type="caution">
    <text evidence="2">The sequence shown here is derived from an EMBL/GenBank/DDBJ whole genome shotgun (WGS) entry which is preliminary data.</text>
</comment>
<accession>A0A1J9PQA0</accession>
<dbReference type="Proteomes" id="UP000182235">
    <property type="component" value="Unassembled WGS sequence"/>
</dbReference>
<feature type="region of interest" description="Disordered" evidence="1">
    <location>
        <begin position="182"/>
        <end position="358"/>
    </location>
</feature>
<feature type="region of interest" description="Disordered" evidence="1">
    <location>
        <begin position="388"/>
        <end position="430"/>
    </location>
</feature>
<evidence type="ECO:0000313" key="2">
    <source>
        <dbReference type="EMBL" id="OJD18074.1"/>
    </source>
</evidence>
<feature type="compositionally biased region" description="Basic and acidic residues" evidence="1">
    <location>
        <begin position="203"/>
        <end position="220"/>
    </location>
</feature>
<feature type="region of interest" description="Disordered" evidence="1">
    <location>
        <begin position="494"/>
        <end position="549"/>
    </location>
</feature>
<proteinExistence type="predicted"/>
<feature type="compositionally biased region" description="Polar residues" evidence="1">
    <location>
        <begin position="273"/>
        <end position="286"/>
    </location>
</feature>
<feature type="compositionally biased region" description="Low complexity" evidence="1">
    <location>
        <begin position="340"/>
        <end position="358"/>
    </location>
</feature>
<feature type="compositionally biased region" description="Basic and acidic residues" evidence="1">
    <location>
        <begin position="305"/>
        <end position="314"/>
    </location>
</feature>
<sequence length="676" mass="73606">MPSLTASASCISEAQKYQGALYKEKPDKSKKSKSVTIVETPTYSKTPGPRDPWVEDAPDVDDIRPTHNSSPPHAPSPPQTTPRQESGTVSTSAAVTKPDAPVNVFDFLDPTETPNASKVSLGGTKGPMIMLKDAPPLFNAPRELAKLDNGRDDEVNYDVAYEENGFSYGADVLEAPVYQNGDASESSTFVNNFVTPAPKRNKDRPSRRDRERDRDRDRATSPDQNHTHNNGLTNTGDKKRKRGHVEVINSETANSTSYGGDDTPMMDAPPSSVIANPSTPTLNHSGLTGGINRMMRDFSPTTPDADYRSADDGTKNGGRHQYQDPASPIKRTRRADKDSNSNNKNNNTNNGSHNSLENNGLGIAIKGRAERIMSILSNAVLTNTTGAGAGATLTTSNNDASGPTLVRTRRRSSSDGFEGSGGNGGKNGTRRISLAAAGSTTAAAAASSARRQKKRHRVVQSDRGRVAMTKRRVVVNGNDAEYDDTASRRLKAIEYHPDSGSEGRSRSPYGTRTRTRTRTSGTGTMALTKSSRNGANGNNNGSENNNQLVVYGDNGHRREYEDAADRALVQRERASVFLSLVTKGPDSEKGCSVHKALKRFHREGGLGSSLERERDGGKDKEREKERGRGRGRGREGRDSKDRERDRGRERRSEEESDLWRALRLKRNDKGEVVLFV</sequence>
<feature type="compositionally biased region" description="Polar residues" evidence="1">
    <location>
        <begin position="249"/>
        <end position="258"/>
    </location>
</feature>
<dbReference type="AlphaFoldDB" id="A0A1J9PQA0"/>
<feature type="compositionally biased region" description="Gly residues" evidence="1">
    <location>
        <begin position="418"/>
        <end position="427"/>
    </location>
</feature>
<evidence type="ECO:0000256" key="1">
    <source>
        <dbReference type="SAM" id="MobiDB-lite"/>
    </source>
</evidence>
<feature type="compositionally biased region" description="Polar residues" evidence="1">
    <location>
        <begin position="35"/>
        <end position="45"/>
    </location>
</feature>
<feature type="compositionally biased region" description="Polar residues" evidence="1">
    <location>
        <begin position="182"/>
        <end position="194"/>
    </location>
</feature>
<evidence type="ECO:0000313" key="3">
    <source>
        <dbReference type="Proteomes" id="UP000182235"/>
    </source>
</evidence>
<dbReference type="STRING" id="1447872.A0A1J9PQA0"/>
<organism evidence="2 3">
    <name type="scientific">Emergomyces pasteurianus Ep9510</name>
    <dbReference type="NCBI Taxonomy" id="1447872"/>
    <lineage>
        <taxon>Eukaryota</taxon>
        <taxon>Fungi</taxon>
        <taxon>Dikarya</taxon>
        <taxon>Ascomycota</taxon>
        <taxon>Pezizomycotina</taxon>
        <taxon>Eurotiomycetes</taxon>
        <taxon>Eurotiomycetidae</taxon>
        <taxon>Onygenales</taxon>
        <taxon>Ajellomycetaceae</taxon>
        <taxon>Emergomyces</taxon>
    </lineage>
</organism>
<feature type="compositionally biased region" description="Basic and acidic residues" evidence="1">
    <location>
        <begin position="494"/>
        <end position="505"/>
    </location>
</feature>
<feature type="compositionally biased region" description="Low complexity" evidence="1">
    <location>
        <begin position="388"/>
        <end position="398"/>
    </location>
</feature>
<protein>
    <submittedName>
        <fullName evidence="2">Uncharacterized protein</fullName>
    </submittedName>
</protein>
<dbReference type="OrthoDB" id="21474at2759"/>
<name>A0A1J9PQA0_9EURO</name>
<gene>
    <name evidence="2" type="ORF">AJ78_01904</name>
</gene>